<name>A0A4P7NGU5_PYROR</name>
<dbReference type="EMBL" id="CP034207">
    <property type="protein sequence ID" value="QBZ61194.1"/>
    <property type="molecule type" value="Genomic_DNA"/>
</dbReference>
<gene>
    <name evidence="2" type="ORF">PoMZ_08142</name>
</gene>
<feature type="compositionally biased region" description="Low complexity" evidence="1">
    <location>
        <begin position="56"/>
        <end position="75"/>
    </location>
</feature>
<proteinExistence type="predicted"/>
<accession>A0A4P7NGU5</accession>
<feature type="region of interest" description="Disordered" evidence="1">
    <location>
        <begin position="1"/>
        <end position="75"/>
    </location>
</feature>
<reference evidence="2 3" key="1">
    <citation type="journal article" date="2019" name="Mol. Biol. Evol.">
        <title>Blast fungal genomes show frequent chromosomal changes, gene gains and losses, and effector gene turnover.</title>
        <authorList>
            <person name="Gomez Luciano L.B."/>
            <person name="Jason Tsai I."/>
            <person name="Chuma I."/>
            <person name="Tosa Y."/>
            <person name="Chen Y.H."/>
            <person name="Li J.Y."/>
            <person name="Li M.Y."/>
            <person name="Jade Lu M.Y."/>
            <person name="Nakayashiki H."/>
            <person name="Li W.H."/>
        </authorList>
    </citation>
    <scope>NUCLEOTIDE SEQUENCE [LARGE SCALE GENOMIC DNA]</scope>
    <source>
        <strain evidence="2">MZ5-1-6</strain>
    </source>
</reference>
<sequence length="376" mass="42278">MFPNIQFQGLSKPSWHLPAKDRNDMRAEEDTETVFSPKFASIRPHAQPTDHPMSNTSDSQSSPQPSGPTRPRSRPGLLQAYLSMLPIIHDCLERKYTHDADNETLTLRYVAEELLSGNDAKAYGVLRAQECPFHLPEDGFPGRLDATLLSEHGLPKDVARIVDSRNRNEMGELRAFETAIMYNGYAIRPTMTPEARLLLDMRVASHALVVALLKARLLLELRCIRELSSALHHRGVPPEVAEMIVLQMRHWDGDEVKSLVFSHGGRPCGATADGRQKLRDVIANVDGYIQEQEQGIRDLTTLPTAEPIAQSYFLITNVGGMGNIISVGRWFSVLKEDIIWRDCCPAVHMAWHTNTAARKLVWELIGEEEPPLDTHW</sequence>
<dbReference type="Proteomes" id="UP000294847">
    <property type="component" value="Chromosome 4"/>
</dbReference>
<organism evidence="2 3">
    <name type="scientific">Pyricularia oryzae</name>
    <name type="common">Rice blast fungus</name>
    <name type="synonym">Magnaporthe oryzae</name>
    <dbReference type="NCBI Taxonomy" id="318829"/>
    <lineage>
        <taxon>Eukaryota</taxon>
        <taxon>Fungi</taxon>
        <taxon>Dikarya</taxon>
        <taxon>Ascomycota</taxon>
        <taxon>Pezizomycotina</taxon>
        <taxon>Sordariomycetes</taxon>
        <taxon>Sordariomycetidae</taxon>
        <taxon>Magnaporthales</taxon>
        <taxon>Pyriculariaceae</taxon>
        <taxon>Pyricularia</taxon>
    </lineage>
</organism>
<evidence type="ECO:0000256" key="1">
    <source>
        <dbReference type="SAM" id="MobiDB-lite"/>
    </source>
</evidence>
<evidence type="ECO:0000313" key="2">
    <source>
        <dbReference type="EMBL" id="QBZ61194.1"/>
    </source>
</evidence>
<protein>
    <submittedName>
        <fullName evidence="2">Uncharacterized protein</fullName>
    </submittedName>
</protein>
<dbReference type="AlphaFoldDB" id="A0A4P7NGU5"/>
<feature type="compositionally biased region" description="Polar residues" evidence="1">
    <location>
        <begin position="1"/>
        <end position="11"/>
    </location>
</feature>
<evidence type="ECO:0000313" key="3">
    <source>
        <dbReference type="Proteomes" id="UP000294847"/>
    </source>
</evidence>
<feature type="compositionally biased region" description="Basic and acidic residues" evidence="1">
    <location>
        <begin position="18"/>
        <end position="28"/>
    </location>
</feature>